<feature type="binding site" evidence="6">
    <location>
        <position position="65"/>
    </location>
    <ligand>
        <name>molybdate</name>
        <dbReference type="ChEBI" id="CHEBI:36264"/>
    </ligand>
</feature>
<keyword evidence="3 6" id="KW-0479">Metal-binding</keyword>
<dbReference type="InterPro" id="IPR050682">
    <property type="entry name" value="ModA/WtpA"/>
</dbReference>
<dbReference type="OrthoDB" id="9785015at2"/>
<dbReference type="SUPFAM" id="SSF53850">
    <property type="entry name" value="Periplasmic binding protein-like II"/>
    <property type="match status" value="1"/>
</dbReference>
<evidence type="ECO:0000313" key="8">
    <source>
        <dbReference type="EMBL" id="KLI64387.1"/>
    </source>
</evidence>
<dbReference type="InterPro" id="IPR005950">
    <property type="entry name" value="ModA"/>
</dbReference>
<dbReference type="GO" id="GO:0030973">
    <property type="term" value="F:molybdate ion binding"/>
    <property type="evidence" value="ECO:0007669"/>
    <property type="project" value="TreeGrafter"/>
</dbReference>
<feature type="binding site" evidence="6">
    <location>
        <position position="38"/>
    </location>
    <ligand>
        <name>molybdate</name>
        <dbReference type="ChEBI" id="CHEBI:36264"/>
    </ligand>
</feature>
<dbReference type="Pfam" id="PF13531">
    <property type="entry name" value="SBP_bac_11"/>
    <property type="match status" value="1"/>
</dbReference>
<evidence type="ECO:0000256" key="3">
    <source>
        <dbReference type="ARBA" id="ARBA00022723"/>
    </source>
</evidence>
<evidence type="ECO:0000256" key="5">
    <source>
        <dbReference type="ARBA" id="ARBA00062515"/>
    </source>
</evidence>
<evidence type="ECO:0000256" key="6">
    <source>
        <dbReference type="PIRSR" id="PIRSR004846-1"/>
    </source>
</evidence>
<evidence type="ECO:0000256" key="7">
    <source>
        <dbReference type="SAM" id="SignalP"/>
    </source>
</evidence>
<dbReference type="GO" id="GO:0030288">
    <property type="term" value="C:outer membrane-bounded periplasmic space"/>
    <property type="evidence" value="ECO:0007669"/>
    <property type="project" value="TreeGrafter"/>
</dbReference>
<gene>
    <name evidence="8" type="ORF">AAV99_01845</name>
</gene>
<keyword evidence="2 6" id="KW-0500">Molybdenum</keyword>
<organism evidence="8 9">
    <name type="scientific">Aurantiacibacter marinus</name>
    <dbReference type="NCBI Taxonomy" id="874156"/>
    <lineage>
        <taxon>Bacteria</taxon>
        <taxon>Pseudomonadati</taxon>
        <taxon>Pseudomonadota</taxon>
        <taxon>Alphaproteobacteria</taxon>
        <taxon>Sphingomonadales</taxon>
        <taxon>Erythrobacteraceae</taxon>
        <taxon>Aurantiacibacter</taxon>
    </lineage>
</organism>
<evidence type="ECO:0000313" key="9">
    <source>
        <dbReference type="Proteomes" id="UP000053455"/>
    </source>
</evidence>
<feature type="binding site" evidence="6">
    <location>
        <position position="174"/>
    </location>
    <ligand>
        <name>molybdate</name>
        <dbReference type="ChEBI" id="CHEBI:36264"/>
    </ligand>
</feature>
<dbReference type="PANTHER" id="PTHR30632">
    <property type="entry name" value="MOLYBDATE-BINDING PERIPLASMIC PROTEIN"/>
    <property type="match status" value="1"/>
</dbReference>
<comment type="subunit">
    <text evidence="5">The complex is composed of two ATP-binding proteins (ModC), two transmembrane proteins (ModB) and a solute-binding protein (ModA).</text>
</comment>
<dbReference type="PANTHER" id="PTHR30632:SF17">
    <property type="entry name" value="MOLYBDATE-BINDING PROTEIN MODA"/>
    <property type="match status" value="1"/>
</dbReference>
<reference evidence="8" key="1">
    <citation type="submission" date="2015-04" db="EMBL/GenBank/DDBJ databases">
        <title>The draft genome sequence of Erythrobacter marinus HWDM-33.</title>
        <authorList>
            <person name="Zhuang L."/>
            <person name="Liu Y."/>
            <person name="Shao Z."/>
        </authorList>
    </citation>
    <scope>NUCLEOTIDE SEQUENCE [LARGE SCALE GENOMIC DNA]</scope>
    <source>
        <strain evidence="8">HWDM-33</strain>
    </source>
</reference>
<dbReference type="EMBL" id="LBHU01000001">
    <property type="protein sequence ID" value="KLI64387.1"/>
    <property type="molecule type" value="Genomic_DNA"/>
</dbReference>
<keyword evidence="4 7" id="KW-0732">Signal</keyword>
<dbReference type="NCBIfam" id="TIGR01256">
    <property type="entry name" value="modA"/>
    <property type="match status" value="1"/>
</dbReference>
<evidence type="ECO:0000256" key="2">
    <source>
        <dbReference type="ARBA" id="ARBA00022505"/>
    </source>
</evidence>
<accession>A0A0H0XR34</accession>
<dbReference type="STRING" id="874156.GCA_001021555_00911"/>
<dbReference type="PIRSF" id="PIRSF004846">
    <property type="entry name" value="ModA"/>
    <property type="match status" value="1"/>
</dbReference>
<keyword evidence="9" id="KW-1185">Reference proteome</keyword>
<sequence length="259" mass="26992">MRPLSIFVRFLSGLFLAALLGSCAAAQSRGPVLLSPASMKESLEAVADAWAAQGNARPVLSFAGSGALARQVERGAPADIIVSADAEWMDWLEARALIVPETRRVLAGNALALIAASPVDAHSSIAGHLRLAGNTRLAIGDPGSVPAGRYARAALQNMGLWHDVQDKIVPTENVRAALALVQAGEAQLGIVYATDAAASDRVYLAAIFDPRDTPEISYPAARLSAAQHPQTGALLEFLSGPVAQEIYAAHGFTPQKAAT</sequence>
<name>A0A0H0XR34_9SPHN</name>
<dbReference type="RefSeq" id="WP_052768839.1">
    <property type="nucleotide sequence ID" value="NZ_LBHU01000001.1"/>
</dbReference>
<feature type="binding site" evidence="6">
    <location>
        <position position="192"/>
    </location>
    <ligand>
        <name>molybdate</name>
        <dbReference type="ChEBI" id="CHEBI:36264"/>
    </ligand>
</feature>
<comment type="similarity">
    <text evidence="1">Belongs to the bacterial solute-binding protein ModA family.</text>
</comment>
<feature type="signal peptide" evidence="7">
    <location>
        <begin position="1"/>
        <end position="26"/>
    </location>
</feature>
<evidence type="ECO:0000256" key="1">
    <source>
        <dbReference type="ARBA" id="ARBA00009175"/>
    </source>
</evidence>
<dbReference type="GO" id="GO:0046872">
    <property type="term" value="F:metal ion binding"/>
    <property type="evidence" value="ECO:0007669"/>
    <property type="project" value="UniProtKB-KW"/>
</dbReference>
<feature type="chain" id="PRO_5005199096" description="Molybdenum ABC transporter substrate-binding protein" evidence="7">
    <location>
        <begin position="27"/>
        <end position="259"/>
    </location>
</feature>
<protein>
    <recommendedName>
        <fullName evidence="10">Molybdenum ABC transporter substrate-binding protein</fullName>
    </recommendedName>
</protein>
<evidence type="ECO:0000256" key="4">
    <source>
        <dbReference type="ARBA" id="ARBA00022729"/>
    </source>
</evidence>
<dbReference type="GO" id="GO:1901359">
    <property type="term" value="F:tungstate binding"/>
    <property type="evidence" value="ECO:0007669"/>
    <property type="project" value="UniProtKB-ARBA"/>
</dbReference>
<comment type="caution">
    <text evidence="8">The sequence shown here is derived from an EMBL/GenBank/DDBJ whole genome shotgun (WGS) entry which is preliminary data.</text>
</comment>
<evidence type="ECO:0008006" key="10">
    <source>
        <dbReference type="Google" id="ProtNLM"/>
    </source>
</evidence>
<dbReference type="PATRIC" id="fig|874156.12.peg.386"/>
<dbReference type="FunFam" id="3.40.190.10:FF:000035">
    <property type="entry name" value="Molybdate ABC transporter substrate-binding protein"/>
    <property type="match status" value="1"/>
</dbReference>
<dbReference type="GO" id="GO:0015689">
    <property type="term" value="P:molybdate ion transport"/>
    <property type="evidence" value="ECO:0007669"/>
    <property type="project" value="InterPro"/>
</dbReference>
<dbReference type="PROSITE" id="PS51257">
    <property type="entry name" value="PROKAR_LIPOPROTEIN"/>
    <property type="match status" value="1"/>
</dbReference>
<proteinExistence type="inferred from homology"/>
<feature type="binding site" evidence="6">
    <location>
        <position position="147"/>
    </location>
    <ligand>
        <name>molybdate</name>
        <dbReference type="ChEBI" id="CHEBI:36264"/>
    </ligand>
</feature>
<dbReference type="Proteomes" id="UP000053455">
    <property type="component" value="Unassembled WGS sequence"/>
</dbReference>
<dbReference type="Gene3D" id="3.40.190.10">
    <property type="entry name" value="Periplasmic binding protein-like II"/>
    <property type="match status" value="2"/>
</dbReference>
<dbReference type="AlphaFoldDB" id="A0A0H0XR34"/>